<evidence type="ECO:0000313" key="2">
    <source>
        <dbReference type="Proteomes" id="UP000653305"/>
    </source>
</evidence>
<organism evidence="1 2">
    <name type="scientific">Phtheirospermum japonicum</name>
    <dbReference type="NCBI Taxonomy" id="374723"/>
    <lineage>
        <taxon>Eukaryota</taxon>
        <taxon>Viridiplantae</taxon>
        <taxon>Streptophyta</taxon>
        <taxon>Embryophyta</taxon>
        <taxon>Tracheophyta</taxon>
        <taxon>Spermatophyta</taxon>
        <taxon>Magnoliopsida</taxon>
        <taxon>eudicotyledons</taxon>
        <taxon>Gunneridae</taxon>
        <taxon>Pentapetalae</taxon>
        <taxon>asterids</taxon>
        <taxon>lamiids</taxon>
        <taxon>Lamiales</taxon>
        <taxon>Orobanchaceae</taxon>
        <taxon>Orobanchaceae incertae sedis</taxon>
        <taxon>Phtheirospermum</taxon>
    </lineage>
</organism>
<dbReference type="Proteomes" id="UP000653305">
    <property type="component" value="Unassembled WGS sequence"/>
</dbReference>
<accession>A0A830C6P9</accession>
<dbReference type="PANTHER" id="PTHR34792">
    <property type="entry name" value="OS02G0121500 PROTEIN"/>
    <property type="match status" value="1"/>
</dbReference>
<dbReference type="PANTHER" id="PTHR34792:SF1">
    <property type="entry name" value="OS02G0121500 PROTEIN"/>
    <property type="match status" value="1"/>
</dbReference>
<gene>
    <name evidence="1" type="ORF">PHJA_001671300</name>
</gene>
<dbReference type="OrthoDB" id="778649at2759"/>
<reference evidence="1" key="1">
    <citation type="submission" date="2020-07" db="EMBL/GenBank/DDBJ databases">
        <title>Ethylene signaling mediates host invasion by parasitic plants.</title>
        <authorList>
            <person name="Yoshida S."/>
        </authorList>
    </citation>
    <scope>NUCLEOTIDE SEQUENCE</scope>
    <source>
        <strain evidence="1">Okayama</strain>
    </source>
</reference>
<protein>
    <submittedName>
        <fullName evidence="1">Uncharacterized protein</fullName>
    </submittedName>
</protein>
<name>A0A830C6P9_9LAMI</name>
<sequence length="268" mass="29781">MGSVVGEVESQPSISNCNKYKLPRTLLAGCGAVNHASVPRKLRSGNWDAAVKEESTKTAQKKSFLSPPVVLQICWIQKHNLSNHNLPAVPASESQYDDNYYPMDDKYNGLFQSQTGTQSSETQRSCQRTVIPLLTNMVTIQPQQHSSSTVNNGSFTAQMGFQQQKRADQLWAQYNTVGVGSSHLPDWRNGKSDSSSTHVNCAQALFPHLLGSTYQQFIPPPQQQQLMSIDSSSSLPIVKMNQHRQFPLGFERNGGPAFYYGNAQQFLR</sequence>
<evidence type="ECO:0000313" key="1">
    <source>
        <dbReference type="EMBL" id="GFP95270.1"/>
    </source>
</evidence>
<comment type="caution">
    <text evidence="1">The sequence shown here is derived from an EMBL/GenBank/DDBJ whole genome shotgun (WGS) entry which is preliminary data.</text>
</comment>
<dbReference type="InterPro" id="IPR040305">
    <property type="entry name" value="At1g75730-like"/>
</dbReference>
<keyword evidence="2" id="KW-1185">Reference proteome</keyword>
<dbReference type="AlphaFoldDB" id="A0A830C6P9"/>
<proteinExistence type="predicted"/>
<dbReference type="EMBL" id="BMAC01000379">
    <property type="protein sequence ID" value="GFP95270.1"/>
    <property type="molecule type" value="Genomic_DNA"/>
</dbReference>